<dbReference type="RefSeq" id="WP_011254666.1">
    <property type="nucleotide sequence ID" value="NC_006823.1"/>
</dbReference>
<dbReference type="KEGG" id="eba:p1B355"/>
<evidence type="ECO:0000313" key="2">
    <source>
        <dbReference type="Proteomes" id="UP000006552"/>
    </source>
</evidence>
<dbReference type="HOGENOM" id="CLU_1923219_0_0_4"/>
<organism evidence="1 2">
    <name type="scientific">Aromatoleum aromaticum (strain DSM 19018 / LMG 30748 / EbN1)</name>
    <name type="common">Azoarcus sp. (strain EbN1)</name>
    <dbReference type="NCBI Taxonomy" id="76114"/>
    <lineage>
        <taxon>Bacteria</taxon>
        <taxon>Pseudomonadati</taxon>
        <taxon>Pseudomonadota</taxon>
        <taxon>Betaproteobacteria</taxon>
        <taxon>Rhodocyclales</taxon>
        <taxon>Rhodocyclaceae</taxon>
        <taxon>Aromatoleum</taxon>
    </lineage>
</organism>
<name>Q5NWQ1_AROAE</name>
<keyword evidence="1" id="KW-0614">Plasmid</keyword>
<dbReference type="Proteomes" id="UP000006552">
    <property type="component" value="Plasmid 1"/>
</dbReference>
<evidence type="ECO:0000313" key="1">
    <source>
        <dbReference type="EMBL" id="CAI10513.1"/>
    </source>
</evidence>
<proteinExistence type="predicted"/>
<gene>
    <name evidence="1" type="ORF">p1B355</name>
</gene>
<protein>
    <submittedName>
        <fullName evidence="1">Uncharacterized protein</fullName>
    </submittedName>
</protein>
<sequence length="131" mass="14515">MGAKEDRQFSNLTTQRQKTYLERLKSSKGRRVVVDLGPELAEGLDRLIASGYGRSQVEVIRKALTEACDGVSRECDCASEIEAVLREAIALERAAYVLRLRERAADFKTPEACGELVDEVLAQTYKPVGLP</sequence>
<dbReference type="AlphaFoldDB" id="Q5NWQ1"/>
<geneLocation type="plasmid" evidence="2">
    <name>pAzo1</name>
</geneLocation>
<dbReference type="EMBL" id="CR555307">
    <property type="protein sequence ID" value="CAI10513.1"/>
    <property type="molecule type" value="Genomic_DNA"/>
</dbReference>
<keyword evidence="2" id="KW-1185">Reference proteome</keyword>
<reference evidence="1 2" key="1">
    <citation type="journal article" date="2005" name="Arch. Microbiol.">
        <title>The genome sequence of an anaerobic aromatic-degrading denitrifying bacterium, strain EbN1.</title>
        <authorList>
            <person name="Rabus R."/>
            <person name="Kube M."/>
            <person name="Heider J."/>
            <person name="Beck A."/>
            <person name="Heitmann K."/>
            <person name="Widdel F."/>
            <person name="Reinhardt R."/>
        </authorList>
    </citation>
    <scope>NUCLEOTIDE SEQUENCE [LARGE SCALE GENOMIC DNA]</scope>
    <source>
        <strain evidence="1 2">EbN1</strain>
        <plasmid evidence="2">Plasmid pAzo1</plasmid>
    </source>
</reference>
<accession>Q5NWQ1</accession>